<feature type="compositionally biased region" description="Basic and acidic residues" evidence="1">
    <location>
        <begin position="174"/>
        <end position="188"/>
    </location>
</feature>
<dbReference type="EMBL" id="WJXW01000009">
    <property type="protein sequence ID" value="KAF9732875.1"/>
    <property type="molecule type" value="Genomic_DNA"/>
</dbReference>
<comment type="caution">
    <text evidence="2">The sequence shown here is derived from an EMBL/GenBank/DDBJ whole genome shotgun (WGS) entry which is preliminary data.</text>
</comment>
<name>A0A9P6GEJ4_9PLEO</name>
<evidence type="ECO:0008006" key="4">
    <source>
        <dbReference type="Google" id="ProtNLM"/>
    </source>
</evidence>
<reference evidence="2" key="1">
    <citation type="journal article" date="2020" name="Mol. Plant Microbe Interact.">
        <title>Genome Sequence of the Biocontrol Agent Coniothyrium minitans strain Conio (IMI 134523).</title>
        <authorList>
            <person name="Patel D."/>
            <person name="Shittu T.A."/>
            <person name="Baroncelli R."/>
            <person name="Muthumeenakshi S."/>
            <person name="Osborne T.H."/>
            <person name="Janganan T.K."/>
            <person name="Sreenivasaprasad S."/>
        </authorList>
    </citation>
    <scope>NUCLEOTIDE SEQUENCE</scope>
    <source>
        <strain evidence="2">Conio</strain>
    </source>
</reference>
<feature type="compositionally biased region" description="Basic and acidic residues" evidence="1">
    <location>
        <begin position="291"/>
        <end position="304"/>
    </location>
</feature>
<feature type="region of interest" description="Disordered" evidence="1">
    <location>
        <begin position="1"/>
        <end position="71"/>
    </location>
</feature>
<evidence type="ECO:0000313" key="3">
    <source>
        <dbReference type="Proteomes" id="UP000756921"/>
    </source>
</evidence>
<feature type="compositionally biased region" description="Basic residues" evidence="1">
    <location>
        <begin position="229"/>
        <end position="242"/>
    </location>
</feature>
<evidence type="ECO:0000313" key="2">
    <source>
        <dbReference type="EMBL" id="KAF9732875.1"/>
    </source>
</evidence>
<proteinExistence type="predicted"/>
<dbReference type="OrthoDB" id="5627at2759"/>
<feature type="compositionally biased region" description="Polar residues" evidence="1">
    <location>
        <begin position="104"/>
        <end position="116"/>
    </location>
</feature>
<sequence length="344" mass="38068">MDDHESEPAIKFKRRKTTHTKRTRLETDEETSLAAPQSPDAVPHDTATPALEGDGTSLTLKEILRNRKRPRNRLREAAARAELTKTQAVVLREQDADADAPKQGYTSRFVPQTGQVIDTDDQQITEYIEARQAEKNHRLYGWPIPPHLTPALAALAVEPAPAHAALSPPAAPEPRAKSEPPDDDEKAHRLAAGMGKLEEIDLGPASTSRAEAAWKKLHGGGQEEPAKLRLGRHGKPRRQPKRRNSEDIRRDAMVEAVLREAKLDYFDSAPPPSTSASTTQTNNDEALVEQFRQEFLDSIQERQQRKPAAPAKGEKEAPKGPKLGGSRSARAKMHALEEAKTKQR</sequence>
<organism evidence="2 3">
    <name type="scientific">Paraphaeosphaeria minitans</name>
    <dbReference type="NCBI Taxonomy" id="565426"/>
    <lineage>
        <taxon>Eukaryota</taxon>
        <taxon>Fungi</taxon>
        <taxon>Dikarya</taxon>
        <taxon>Ascomycota</taxon>
        <taxon>Pezizomycotina</taxon>
        <taxon>Dothideomycetes</taxon>
        <taxon>Pleosporomycetidae</taxon>
        <taxon>Pleosporales</taxon>
        <taxon>Massarineae</taxon>
        <taxon>Didymosphaeriaceae</taxon>
        <taxon>Paraphaeosphaeria</taxon>
    </lineage>
</organism>
<keyword evidence="3" id="KW-1185">Reference proteome</keyword>
<protein>
    <recommendedName>
        <fullName evidence="4">Hepatocellular carcinoma-associated antigen 59-domain-containing protein</fullName>
    </recommendedName>
</protein>
<feature type="compositionally biased region" description="Basic and acidic residues" evidence="1">
    <location>
        <begin position="243"/>
        <end position="265"/>
    </location>
</feature>
<feature type="compositionally biased region" description="Basic and acidic residues" evidence="1">
    <location>
        <begin position="1"/>
        <end position="10"/>
    </location>
</feature>
<feature type="compositionally biased region" description="Basic and acidic residues" evidence="1">
    <location>
        <begin position="334"/>
        <end position="344"/>
    </location>
</feature>
<dbReference type="Proteomes" id="UP000756921">
    <property type="component" value="Unassembled WGS sequence"/>
</dbReference>
<feature type="compositionally biased region" description="Basic residues" evidence="1">
    <location>
        <begin position="11"/>
        <end position="22"/>
    </location>
</feature>
<feature type="region of interest" description="Disordered" evidence="1">
    <location>
        <begin position="90"/>
        <end position="120"/>
    </location>
</feature>
<dbReference type="AlphaFoldDB" id="A0A9P6GEJ4"/>
<evidence type="ECO:0000256" key="1">
    <source>
        <dbReference type="SAM" id="MobiDB-lite"/>
    </source>
</evidence>
<feature type="region of interest" description="Disordered" evidence="1">
    <location>
        <begin position="160"/>
        <end position="344"/>
    </location>
</feature>
<accession>A0A9P6GEJ4</accession>
<gene>
    <name evidence="2" type="ORF">PMIN01_08557</name>
</gene>